<dbReference type="PANTHER" id="PTHR31272">
    <property type="entry name" value="CYTOCHROME C-TYPE BIOGENESIS PROTEIN HI_1454-RELATED"/>
    <property type="match status" value="1"/>
</dbReference>
<keyword evidence="1" id="KW-0812">Transmembrane</keyword>
<dbReference type="AlphaFoldDB" id="A0AAE3KA33"/>
<comment type="caution">
    <text evidence="2">The sequence shown here is derived from an EMBL/GenBank/DDBJ whole genome shotgun (WGS) entry which is preliminary data.</text>
</comment>
<dbReference type="Proteomes" id="UP001203207">
    <property type="component" value="Unassembled WGS sequence"/>
</dbReference>
<feature type="transmembrane region" description="Helical" evidence="1">
    <location>
        <begin position="152"/>
        <end position="171"/>
    </location>
</feature>
<dbReference type="PANTHER" id="PTHR31272:SF9">
    <property type="entry name" value="BLL1027 PROTEIN"/>
    <property type="match status" value="1"/>
</dbReference>
<organism evidence="2 3">
    <name type="scientific">Natronocalculus amylovorans</name>
    <dbReference type="NCBI Taxonomy" id="2917812"/>
    <lineage>
        <taxon>Archaea</taxon>
        <taxon>Methanobacteriati</taxon>
        <taxon>Methanobacteriota</taxon>
        <taxon>Stenosarchaea group</taxon>
        <taxon>Halobacteria</taxon>
        <taxon>Halobacteriales</taxon>
        <taxon>Haloferacaceae</taxon>
        <taxon>Natronocalculus</taxon>
    </lineage>
</organism>
<keyword evidence="1" id="KW-0472">Membrane</keyword>
<protein>
    <submittedName>
        <fullName evidence="2">Cytochrome C biogenesis protein</fullName>
    </submittedName>
</protein>
<reference evidence="2" key="2">
    <citation type="submission" date="2022-02" db="EMBL/GenBank/DDBJ databases">
        <authorList>
            <person name="Elcheninov A.G."/>
            <person name="Sorokin D.Y."/>
            <person name="Kublanov I.V."/>
        </authorList>
    </citation>
    <scope>NUCLEOTIDE SEQUENCE</scope>
    <source>
        <strain evidence="2">AArc-St2</strain>
    </source>
</reference>
<dbReference type="InterPro" id="IPR051790">
    <property type="entry name" value="Cytochrome_c-biogenesis_DsbD"/>
</dbReference>
<proteinExistence type="predicted"/>
<keyword evidence="1" id="KW-1133">Transmembrane helix</keyword>
<feature type="transmembrane region" description="Helical" evidence="1">
    <location>
        <begin position="123"/>
        <end position="145"/>
    </location>
</feature>
<sequence>MSLSSELAFAIGAGVATFFSPCAYALLPGYVGVYLNASGGETQSIQHDSIRAIAAAAGVIGVFLIVITAVAAVGEPVRAVISQLEVITGIGLILFGILLLWGADVGWHTSLPKQRSGLIGFGIFGAVYAVAAIGCVAPLFFALTLRAIESGLVTTIAVLGAYGGTIAALLFGTTVTIGLGYEITTKQFTRFSARATQIGGAILVFAGVVQLYLTL</sequence>
<feature type="transmembrane region" description="Helical" evidence="1">
    <location>
        <begin position="84"/>
        <end position="103"/>
    </location>
</feature>
<dbReference type="EMBL" id="JAKRVX010000007">
    <property type="protein sequence ID" value="MCL9818065.1"/>
    <property type="molecule type" value="Genomic_DNA"/>
</dbReference>
<evidence type="ECO:0000256" key="1">
    <source>
        <dbReference type="SAM" id="Phobius"/>
    </source>
</evidence>
<reference evidence="2" key="1">
    <citation type="journal article" date="2022" name="Syst. Appl. Microbiol.">
        <title>Natronocalculus amylovorans gen. nov., sp. nov., and Natranaeroarchaeum aerophilus sp. nov., dominant culturable amylolytic natronoarchaea from hypersaline soda lakes in southwestern Siberia.</title>
        <authorList>
            <person name="Sorokin D.Y."/>
            <person name="Elcheninov A.G."/>
            <person name="Khizhniak T.V."/>
            <person name="Koenen M."/>
            <person name="Bale N.J."/>
            <person name="Damste J.S.S."/>
            <person name="Kublanov I.V."/>
        </authorList>
    </citation>
    <scope>NUCLEOTIDE SEQUENCE</scope>
    <source>
        <strain evidence="2">AArc-St2</strain>
    </source>
</reference>
<feature type="transmembrane region" description="Helical" evidence="1">
    <location>
        <begin position="49"/>
        <end position="72"/>
    </location>
</feature>
<evidence type="ECO:0000313" key="3">
    <source>
        <dbReference type="Proteomes" id="UP001203207"/>
    </source>
</evidence>
<evidence type="ECO:0000313" key="2">
    <source>
        <dbReference type="EMBL" id="MCL9818065.1"/>
    </source>
</evidence>
<feature type="transmembrane region" description="Helical" evidence="1">
    <location>
        <begin position="191"/>
        <end position="213"/>
    </location>
</feature>
<name>A0AAE3KA33_9EURY</name>
<accession>A0AAE3KA33</accession>
<keyword evidence="3" id="KW-1185">Reference proteome</keyword>
<dbReference type="RefSeq" id="WP_250585509.1">
    <property type="nucleotide sequence ID" value="NZ_JAKRVX010000007.1"/>
</dbReference>
<gene>
    <name evidence="2" type="ORF">AArcSt2_14070</name>
</gene>